<evidence type="ECO:0000313" key="2">
    <source>
        <dbReference type="Proteomes" id="UP000202259"/>
    </source>
</evidence>
<evidence type="ECO:0000313" key="1">
    <source>
        <dbReference type="EMBL" id="ASP48306.1"/>
    </source>
</evidence>
<accession>A0A222G8T5</accession>
<proteinExistence type="predicted"/>
<keyword evidence="2" id="KW-1185">Reference proteome</keyword>
<gene>
    <name evidence="1" type="ORF">B5D82_11350</name>
</gene>
<protein>
    <submittedName>
        <fullName evidence="1">Uncharacterized protein</fullName>
    </submittedName>
</protein>
<name>A0A222G8T5_9GAMM</name>
<organism evidence="1 2">
    <name type="scientific">Cognaticolwellia beringensis</name>
    <dbReference type="NCBI Taxonomy" id="1967665"/>
    <lineage>
        <taxon>Bacteria</taxon>
        <taxon>Pseudomonadati</taxon>
        <taxon>Pseudomonadota</taxon>
        <taxon>Gammaproteobacteria</taxon>
        <taxon>Alteromonadales</taxon>
        <taxon>Colwelliaceae</taxon>
        <taxon>Cognaticolwellia</taxon>
    </lineage>
</organism>
<sequence length="71" mass="7983">MRSKALMNSFVSKLLMTKNLTILAKLSKNEKLSHDLSTAGLPYCLALVSKLYLSLNQTCPTIIIKLKLPYR</sequence>
<dbReference type="Proteomes" id="UP000202259">
    <property type="component" value="Chromosome"/>
</dbReference>
<dbReference type="EMBL" id="CP020465">
    <property type="protein sequence ID" value="ASP48306.1"/>
    <property type="molecule type" value="Genomic_DNA"/>
</dbReference>
<dbReference type="AlphaFoldDB" id="A0A222G8T5"/>
<dbReference type="KEGG" id="cber:B5D82_11350"/>
<reference evidence="1 2" key="1">
    <citation type="submission" date="2017-08" db="EMBL/GenBank/DDBJ databases">
        <title>Complete genome of Colwellia sp. NB097-1, a psychrophile bacterium ioslated from Bering Sea.</title>
        <authorList>
            <person name="Chen X."/>
        </authorList>
    </citation>
    <scope>NUCLEOTIDE SEQUENCE [LARGE SCALE GENOMIC DNA]</scope>
    <source>
        <strain evidence="1 2">NB097-1</strain>
    </source>
</reference>